<dbReference type="EMBL" id="HBER01052799">
    <property type="protein sequence ID" value="CAD8551116.1"/>
    <property type="molecule type" value="Transcribed_RNA"/>
</dbReference>
<proteinExistence type="predicted"/>
<evidence type="ECO:0000313" key="1">
    <source>
        <dbReference type="EMBL" id="CAD8551116.1"/>
    </source>
</evidence>
<gene>
    <name evidence="1" type="ORF">CLEP1334_LOCUS26406</name>
</gene>
<reference evidence="1" key="1">
    <citation type="submission" date="2021-01" db="EMBL/GenBank/DDBJ databases">
        <authorList>
            <person name="Corre E."/>
            <person name="Pelletier E."/>
            <person name="Niang G."/>
            <person name="Scheremetjew M."/>
            <person name="Finn R."/>
            <person name="Kale V."/>
            <person name="Holt S."/>
            <person name="Cochrane G."/>
            <person name="Meng A."/>
            <person name="Brown T."/>
            <person name="Cohen L."/>
        </authorList>
    </citation>
    <scope>NUCLEOTIDE SEQUENCE</scope>
    <source>
        <strain evidence="1">RCC1130</strain>
    </source>
</reference>
<dbReference type="PANTHER" id="PTHR42779:SF1">
    <property type="entry name" value="PROTEIN YNJB"/>
    <property type="match status" value="1"/>
</dbReference>
<dbReference type="SUPFAM" id="SSF53850">
    <property type="entry name" value="Periplasmic binding protein-like II"/>
    <property type="match status" value="1"/>
</dbReference>
<organism evidence="1">
    <name type="scientific">Calcidiscus leptoporus</name>
    <dbReference type="NCBI Taxonomy" id="127549"/>
    <lineage>
        <taxon>Eukaryota</taxon>
        <taxon>Haptista</taxon>
        <taxon>Haptophyta</taxon>
        <taxon>Prymnesiophyceae</taxon>
        <taxon>Coccolithales</taxon>
        <taxon>Calcidiscaceae</taxon>
        <taxon>Calcidiscus</taxon>
    </lineage>
</organism>
<accession>A0A7S0JHM3</accession>
<dbReference type="PANTHER" id="PTHR42779">
    <property type="entry name" value="PROTEIN YNJB"/>
    <property type="match status" value="1"/>
</dbReference>
<name>A0A7S0JHM3_9EUKA</name>
<sequence length="330" mass="36327">MAAMNTANGMCGLVWINGVNFKNLREAGNAYGPWADIVPNSVNFDFESTAIKYDKGVPTEGYEFPYNTAQSVFIWSGAPEAQPLSVNEIKRWLENEGKGKFAYANVTDFTGSLFVRTIFHALAGGAEVFTSPLTANAAMEARYMQKSPAVWQFLNDIKPYLYQDPATGGAIYPQTHAEVQQLMWSNLTLLDCAYDVNLAGRQIDLGNLPPHTVAYVLEGQPGTIANTNYVAIPINAQSRAASMAVGNFIGSLEAMFTRNEPEGWGALQSYNPKVPHIEGAGWNTAFNYLENHVSPAYPSVEKLAEFRLGELHSTYVERIEADWHTFVGFA</sequence>
<protein>
    <submittedName>
        <fullName evidence="1">Uncharacterized protein</fullName>
    </submittedName>
</protein>
<dbReference type="AlphaFoldDB" id="A0A7S0JHM3"/>